<dbReference type="InterPro" id="IPR015422">
    <property type="entry name" value="PyrdxlP-dep_Trfase_small"/>
</dbReference>
<dbReference type="SUPFAM" id="SSF53383">
    <property type="entry name" value="PLP-dependent transferases"/>
    <property type="match status" value="1"/>
</dbReference>
<dbReference type="NCBIfam" id="NF006580">
    <property type="entry name" value="PRK09105.1"/>
    <property type="match status" value="1"/>
</dbReference>
<dbReference type="AlphaFoldDB" id="Q021R3"/>
<dbReference type="InterPro" id="IPR006311">
    <property type="entry name" value="TAT_signal"/>
</dbReference>
<dbReference type="InterPro" id="IPR050106">
    <property type="entry name" value="HistidinolP_aminotransfase"/>
</dbReference>
<dbReference type="GO" id="GO:0008483">
    <property type="term" value="F:transaminase activity"/>
    <property type="evidence" value="ECO:0007669"/>
    <property type="project" value="UniProtKB-KW"/>
</dbReference>
<keyword evidence="3 6" id="KW-0808">Transferase</keyword>
<evidence type="ECO:0000256" key="2">
    <source>
        <dbReference type="ARBA" id="ARBA00022576"/>
    </source>
</evidence>
<dbReference type="Pfam" id="PF00155">
    <property type="entry name" value="Aminotran_1_2"/>
    <property type="match status" value="1"/>
</dbReference>
<dbReference type="EMBL" id="CP000473">
    <property type="protein sequence ID" value="ABJ84312.1"/>
    <property type="molecule type" value="Genomic_DNA"/>
</dbReference>
<dbReference type="InterPro" id="IPR004839">
    <property type="entry name" value="Aminotransferase_I/II_large"/>
</dbReference>
<dbReference type="InParanoid" id="Q021R3"/>
<evidence type="ECO:0000313" key="6">
    <source>
        <dbReference type="EMBL" id="ABJ84312.1"/>
    </source>
</evidence>
<organism evidence="6">
    <name type="scientific">Solibacter usitatus (strain Ellin6076)</name>
    <dbReference type="NCBI Taxonomy" id="234267"/>
    <lineage>
        <taxon>Bacteria</taxon>
        <taxon>Pseudomonadati</taxon>
        <taxon>Acidobacteriota</taxon>
        <taxon>Terriglobia</taxon>
        <taxon>Bryobacterales</taxon>
        <taxon>Solibacteraceae</taxon>
        <taxon>Candidatus Solibacter</taxon>
    </lineage>
</organism>
<feature type="domain" description="Aminotransferase class I/classII large" evidence="5">
    <location>
        <begin position="56"/>
        <end position="372"/>
    </location>
</feature>
<protein>
    <submittedName>
        <fullName evidence="6">Aminotransferase</fullName>
        <ecNumber evidence="6">2.6.1.-</ecNumber>
    </submittedName>
</protein>
<name>Q021R3_SOLUE</name>
<dbReference type="eggNOG" id="COG0079">
    <property type="taxonomic scope" value="Bacteria"/>
</dbReference>
<evidence type="ECO:0000259" key="5">
    <source>
        <dbReference type="Pfam" id="PF00155"/>
    </source>
</evidence>
<dbReference type="CDD" id="cd00609">
    <property type="entry name" value="AAT_like"/>
    <property type="match status" value="1"/>
</dbReference>
<accession>Q021R3</accession>
<evidence type="ECO:0000256" key="3">
    <source>
        <dbReference type="ARBA" id="ARBA00022679"/>
    </source>
</evidence>
<dbReference type="HOGENOM" id="CLU_017584_3_3_0"/>
<evidence type="ECO:0000256" key="4">
    <source>
        <dbReference type="ARBA" id="ARBA00022898"/>
    </source>
</evidence>
<dbReference type="KEGG" id="sus:Acid_3339"/>
<dbReference type="EC" id="2.6.1.-" evidence="6"/>
<comment type="similarity">
    <text evidence="1">Belongs to the class-II pyridoxal-phosphate-dependent aminotransferase family. Histidinol-phosphate aminotransferase subfamily.</text>
</comment>
<dbReference type="Gene3D" id="3.40.640.10">
    <property type="entry name" value="Type I PLP-dependent aspartate aminotransferase-like (Major domain)"/>
    <property type="match status" value="1"/>
</dbReference>
<dbReference type="PROSITE" id="PS51318">
    <property type="entry name" value="TAT"/>
    <property type="match status" value="1"/>
</dbReference>
<sequence>MTILNEELKRDLINRGFSRRNFGRIAAMVTAGATLPFYNEPALAQLSKVNAPPDAVLINANENPLGPCPEAREAAAKMIEFGGRYRYSEADKVKQLLAEQEGVKESHVTIHPGSSGPLHQAVLAFCSPTKPFVMADPGYEAGGRAADFIGAKTYRIPLMADKGYCHDVKAMVAASPDAGLIYICNPNNPTGTLTPQADIEWLVANKPKDAIVMVDEAYTHIAGAPFQSPMVAAGKDVILLRTFSKIYGMAGLRAGAAIARPDLLQKISNFSSTMMPITGMAAASASLQVKDLVPKRRKLMGEVREETFSFLEKHKFTFVPSVSNCFMIDVKRPGGQIVQAMAAEKIYIGRVWKAWPNHVRVTVGTAEEMKKFQTAFLKVMA</sequence>
<dbReference type="PANTHER" id="PTHR43643">
    <property type="entry name" value="HISTIDINOL-PHOSPHATE AMINOTRANSFERASE 2"/>
    <property type="match status" value="1"/>
</dbReference>
<reference evidence="6" key="1">
    <citation type="submission" date="2006-10" db="EMBL/GenBank/DDBJ databases">
        <title>Complete sequence of Solibacter usitatus Ellin6076.</title>
        <authorList>
            <consortium name="US DOE Joint Genome Institute"/>
            <person name="Copeland A."/>
            <person name="Lucas S."/>
            <person name="Lapidus A."/>
            <person name="Barry K."/>
            <person name="Detter J.C."/>
            <person name="Glavina del Rio T."/>
            <person name="Hammon N."/>
            <person name="Israni S."/>
            <person name="Dalin E."/>
            <person name="Tice H."/>
            <person name="Pitluck S."/>
            <person name="Thompson L.S."/>
            <person name="Brettin T."/>
            <person name="Bruce D."/>
            <person name="Han C."/>
            <person name="Tapia R."/>
            <person name="Gilna P."/>
            <person name="Schmutz J."/>
            <person name="Larimer F."/>
            <person name="Land M."/>
            <person name="Hauser L."/>
            <person name="Kyrpides N."/>
            <person name="Mikhailova N."/>
            <person name="Janssen P.H."/>
            <person name="Kuske C.R."/>
            <person name="Richardson P."/>
        </authorList>
    </citation>
    <scope>NUCLEOTIDE SEQUENCE</scope>
    <source>
        <strain evidence="6">Ellin6076</strain>
    </source>
</reference>
<dbReference type="PANTHER" id="PTHR43643:SF3">
    <property type="entry name" value="HISTIDINOL-PHOSPHATE AMINOTRANSFERASE"/>
    <property type="match status" value="1"/>
</dbReference>
<dbReference type="OrthoDB" id="9813612at2"/>
<evidence type="ECO:0000256" key="1">
    <source>
        <dbReference type="ARBA" id="ARBA00007970"/>
    </source>
</evidence>
<dbReference type="Gene3D" id="3.90.1150.10">
    <property type="entry name" value="Aspartate Aminotransferase, domain 1"/>
    <property type="match status" value="1"/>
</dbReference>
<keyword evidence="4" id="KW-0663">Pyridoxal phosphate</keyword>
<proteinExistence type="inferred from homology"/>
<gene>
    <name evidence="6" type="ordered locus">Acid_3339</name>
</gene>
<dbReference type="STRING" id="234267.Acid_3339"/>
<dbReference type="InterPro" id="IPR015424">
    <property type="entry name" value="PyrdxlP-dep_Trfase"/>
</dbReference>
<keyword evidence="2 6" id="KW-0032">Aminotransferase</keyword>
<dbReference type="GO" id="GO:0030170">
    <property type="term" value="F:pyridoxal phosphate binding"/>
    <property type="evidence" value="ECO:0007669"/>
    <property type="project" value="InterPro"/>
</dbReference>
<dbReference type="InterPro" id="IPR015421">
    <property type="entry name" value="PyrdxlP-dep_Trfase_major"/>
</dbReference>